<dbReference type="AlphaFoldDB" id="A0A6I6G4K6"/>
<keyword evidence="1" id="KW-0378">Hydrolase</keyword>
<dbReference type="Gene3D" id="1.50.10.10">
    <property type="match status" value="1"/>
</dbReference>
<dbReference type="GO" id="GO:0005993">
    <property type="term" value="P:trehalose catabolic process"/>
    <property type="evidence" value="ECO:0007669"/>
    <property type="project" value="TreeGrafter"/>
</dbReference>
<dbReference type="PRINTS" id="PR00744">
    <property type="entry name" value="GLHYDRLASE37"/>
</dbReference>
<evidence type="ECO:0000256" key="3">
    <source>
        <dbReference type="SAM" id="SignalP"/>
    </source>
</evidence>
<dbReference type="PANTHER" id="PTHR23403:SF1">
    <property type="entry name" value="TREHALASE"/>
    <property type="match status" value="1"/>
</dbReference>
<dbReference type="InterPro" id="IPR012341">
    <property type="entry name" value="6hp_glycosidase-like_sf"/>
</dbReference>
<dbReference type="PROSITE" id="PS00927">
    <property type="entry name" value="TREHALASE_1"/>
    <property type="match status" value="1"/>
</dbReference>
<feature type="chain" id="PRO_5026298289" evidence="3">
    <location>
        <begin position="18"/>
        <end position="545"/>
    </location>
</feature>
<dbReference type="GO" id="GO:0004555">
    <property type="term" value="F:alpha,alpha-trehalase activity"/>
    <property type="evidence" value="ECO:0007669"/>
    <property type="project" value="InterPro"/>
</dbReference>
<dbReference type="NCBIfam" id="NF009773">
    <property type="entry name" value="PRK13270.1"/>
    <property type="match status" value="1"/>
</dbReference>
<keyword evidence="2" id="KW-0326">Glycosidase</keyword>
<dbReference type="InterPro" id="IPR018232">
    <property type="entry name" value="Glyco_hydro_37_CS"/>
</dbReference>
<evidence type="ECO:0000313" key="5">
    <source>
        <dbReference type="Proteomes" id="UP000426027"/>
    </source>
</evidence>
<reference evidence="4 5" key="1">
    <citation type="submission" date="2019-11" db="EMBL/GenBank/DDBJ databases">
        <authorList>
            <person name="Im W.T."/>
        </authorList>
    </citation>
    <scope>NUCLEOTIDE SEQUENCE [LARGE SCALE GENOMIC DNA]</scope>
    <source>
        <strain evidence="4 5">SB-02</strain>
    </source>
</reference>
<dbReference type="SUPFAM" id="SSF48208">
    <property type="entry name" value="Six-hairpin glycosidases"/>
    <property type="match status" value="1"/>
</dbReference>
<dbReference type="PROSITE" id="PS00928">
    <property type="entry name" value="TREHALASE_2"/>
    <property type="match status" value="1"/>
</dbReference>
<dbReference type="KEGG" id="fls:GLV81_01075"/>
<dbReference type="InterPro" id="IPR008928">
    <property type="entry name" value="6-hairpin_glycosidase_sf"/>
</dbReference>
<dbReference type="Proteomes" id="UP000426027">
    <property type="component" value="Chromosome"/>
</dbReference>
<dbReference type="PANTHER" id="PTHR23403">
    <property type="entry name" value="TREHALASE"/>
    <property type="match status" value="1"/>
</dbReference>
<dbReference type="InterPro" id="IPR001661">
    <property type="entry name" value="Glyco_hydro_37"/>
</dbReference>
<protein>
    <submittedName>
        <fullName evidence="4">Alpha,alpha-trehalase TreF</fullName>
    </submittedName>
</protein>
<name>A0A6I6G4K6_9BACT</name>
<evidence type="ECO:0000313" key="4">
    <source>
        <dbReference type="EMBL" id="QGW26874.1"/>
    </source>
</evidence>
<gene>
    <name evidence="4" type="primary">treF</name>
    <name evidence="4" type="ORF">GLV81_01075</name>
</gene>
<keyword evidence="5" id="KW-1185">Reference proteome</keyword>
<organism evidence="4 5">
    <name type="scientific">Phnomibacter ginsenosidimutans</name>
    <dbReference type="NCBI Taxonomy" id="2676868"/>
    <lineage>
        <taxon>Bacteria</taxon>
        <taxon>Pseudomonadati</taxon>
        <taxon>Bacteroidota</taxon>
        <taxon>Chitinophagia</taxon>
        <taxon>Chitinophagales</taxon>
        <taxon>Chitinophagaceae</taxon>
        <taxon>Phnomibacter</taxon>
    </lineage>
</organism>
<feature type="signal peptide" evidence="3">
    <location>
        <begin position="1"/>
        <end position="17"/>
    </location>
</feature>
<evidence type="ECO:0000256" key="1">
    <source>
        <dbReference type="ARBA" id="ARBA00022801"/>
    </source>
</evidence>
<dbReference type="EMBL" id="CP046566">
    <property type="protein sequence ID" value="QGW26874.1"/>
    <property type="molecule type" value="Genomic_DNA"/>
</dbReference>
<dbReference type="Pfam" id="PF01204">
    <property type="entry name" value="Trehalase"/>
    <property type="match status" value="1"/>
</dbReference>
<accession>A0A6I6G4K6</accession>
<proteinExistence type="predicted"/>
<evidence type="ECO:0000256" key="2">
    <source>
        <dbReference type="ARBA" id="ARBA00023295"/>
    </source>
</evidence>
<sequence>MKNIALAMALITGFSVAAQPIVTPDQLYGNLFHEVQMQRIFPDGKTFVDCTPKRPVKDIMYDYGLQKGPNMNLKKFVADNFNLPVTPQLNYVTQEKDVVMHIQNLWSVLKREPNSISPAGGKGASSLLPLPHPYIVPGGRFREIYYWDSYFTMLGLKESGEVQTIENMIDNFAYLIQTYGHIPNGNRSYYVSRSQPPFFALMVELLAGIKGKDVYKKYLPALLKEYQYWMRGSDSVTTGNAKFAVVKLGKDEILNRYWDDNATPRQESYREDMLTADTFAMNKMMTMRFASQQAADKMRRQLRSNAFRHLRAGAASGWDFSTRWFADGEHIHSIETTNIIPVDLNSLLYQLEVVIARAYQLSGVQAQSTAFLKKANKRALLINKYCWNKTLGYYADYHFANQTQLERITAAGMFPFALLPMQALEGKMAIAKTVLQNHLLKDGGVLTTPVSSHQQWDAPNGWAPLQWMSIWALDRNNEKALAKDIAQRWCQLNVAVFMRTGKLMEKYNVVNTQLDAGGGEYPSQDGFGWTNGVLLALMKKYGITQ</sequence>
<keyword evidence="3" id="KW-0732">Signal</keyword>